<evidence type="ECO:0000256" key="3">
    <source>
        <dbReference type="ARBA" id="ARBA00023015"/>
    </source>
</evidence>
<keyword evidence="3" id="KW-0805">Transcription regulation</keyword>
<dbReference type="GO" id="GO:0046872">
    <property type="term" value="F:metal ion binding"/>
    <property type="evidence" value="ECO:0007669"/>
    <property type="project" value="UniProtKB-KW"/>
</dbReference>
<accession>W9Y888</accession>
<dbReference type="eggNOG" id="ENOG502SK0H">
    <property type="taxonomic scope" value="Eukaryota"/>
</dbReference>
<organism evidence="6 7">
    <name type="scientific">Capronia epimyces CBS 606.96</name>
    <dbReference type="NCBI Taxonomy" id="1182542"/>
    <lineage>
        <taxon>Eukaryota</taxon>
        <taxon>Fungi</taxon>
        <taxon>Dikarya</taxon>
        <taxon>Ascomycota</taxon>
        <taxon>Pezizomycotina</taxon>
        <taxon>Eurotiomycetes</taxon>
        <taxon>Chaetothyriomycetidae</taxon>
        <taxon>Chaetothyriales</taxon>
        <taxon>Herpotrichiellaceae</taxon>
        <taxon>Capronia</taxon>
    </lineage>
</organism>
<evidence type="ECO:0000256" key="1">
    <source>
        <dbReference type="ARBA" id="ARBA00004123"/>
    </source>
</evidence>
<dbReference type="PANTHER" id="PTHR47338">
    <property type="entry name" value="ZN(II)2CYS6 TRANSCRIPTION FACTOR (EUROFUNG)-RELATED"/>
    <property type="match status" value="1"/>
</dbReference>
<dbReference type="InterPro" id="IPR050815">
    <property type="entry name" value="TF_fung"/>
</dbReference>
<dbReference type="GO" id="GO:0005634">
    <property type="term" value="C:nucleus"/>
    <property type="evidence" value="ECO:0007669"/>
    <property type="project" value="UniProtKB-SubCell"/>
</dbReference>
<dbReference type="HOGENOM" id="CLU_015161_1_0_1"/>
<dbReference type="RefSeq" id="XP_007730150.1">
    <property type="nucleotide sequence ID" value="XM_007731960.1"/>
</dbReference>
<keyword evidence="5" id="KW-0539">Nucleus</keyword>
<evidence type="ECO:0000313" key="7">
    <source>
        <dbReference type="Proteomes" id="UP000019478"/>
    </source>
</evidence>
<keyword evidence="4" id="KW-0804">Transcription</keyword>
<keyword evidence="7" id="KW-1185">Reference proteome</keyword>
<dbReference type="GO" id="GO:0000981">
    <property type="term" value="F:DNA-binding transcription factor activity, RNA polymerase II-specific"/>
    <property type="evidence" value="ECO:0007669"/>
    <property type="project" value="InterPro"/>
</dbReference>
<evidence type="ECO:0008006" key="8">
    <source>
        <dbReference type="Google" id="ProtNLM"/>
    </source>
</evidence>
<dbReference type="EMBL" id="AMGY01000002">
    <property type="protein sequence ID" value="EXJ88753.1"/>
    <property type="molecule type" value="Genomic_DNA"/>
</dbReference>
<name>W9Y888_9EURO</name>
<dbReference type="STRING" id="1182542.W9Y888"/>
<keyword evidence="2" id="KW-0479">Metal-binding</keyword>
<evidence type="ECO:0000256" key="5">
    <source>
        <dbReference type="ARBA" id="ARBA00023242"/>
    </source>
</evidence>
<dbReference type="OrthoDB" id="424974at2759"/>
<dbReference type="CDD" id="cd12148">
    <property type="entry name" value="fungal_TF_MHR"/>
    <property type="match status" value="1"/>
</dbReference>
<dbReference type="PANTHER" id="PTHR47338:SF9">
    <property type="entry name" value="ZN(II)2CYS6 TRANSCRIPTION FACTOR (EUROFUNG)"/>
    <property type="match status" value="1"/>
</dbReference>
<gene>
    <name evidence="6" type="ORF">A1O3_01817</name>
</gene>
<comment type="subcellular location">
    <subcellularLocation>
        <location evidence="1">Nucleus</location>
    </subcellularLocation>
</comment>
<dbReference type="AlphaFoldDB" id="W9Y888"/>
<evidence type="ECO:0000313" key="6">
    <source>
        <dbReference type="EMBL" id="EXJ88753.1"/>
    </source>
</evidence>
<proteinExistence type="predicted"/>
<dbReference type="GeneID" id="19165950"/>
<evidence type="ECO:0000256" key="2">
    <source>
        <dbReference type="ARBA" id="ARBA00022723"/>
    </source>
</evidence>
<protein>
    <recommendedName>
        <fullName evidence="8">Transcription factor domain-containing protein</fullName>
    </recommendedName>
</protein>
<evidence type="ECO:0000256" key="4">
    <source>
        <dbReference type="ARBA" id="ARBA00023163"/>
    </source>
</evidence>
<comment type="caution">
    <text evidence="6">The sequence shown here is derived from an EMBL/GenBank/DDBJ whole genome shotgun (WGS) entry which is preliminary data.</text>
</comment>
<dbReference type="Proteomes" id="UP000019478">
    <property type="component" value="Unassembled WGS sequence"/>
</dbReference>
<sequence length="503" mass="57619">MLEILDALAEAAWDLLASAYSRFEFDLAYFRGLCLLAQVDFATGKPHRAQAQVALGLRLAQTRGLLCKENDRTSNDRLSIGWRSLVWTLFMMDRILTGDNIRSTCIPAFSFHLFLMRNGPRHPDGVAATKDITLQTSFEDKLRAGSLDLVACNILLVHLWDTTMQDIFQVVPETSVAFWRDGSSRAKLHSALLEFEMRKQTVAQSHLYSIVGSPQRVVGEPHLRPYFGVWVFFQIMYSAINCCLHHPFIIFMKTRQHHAQVPLTYLQKSYQDSLIHSDWVIRHIVEMQEAGIPLHDPFVGHVVAIAASIQLEHTINRHVKIAKVARRKFERARDFVESMSDKWPNMRDTLNVLEQISARLQRRQTIRHVQDEYNGAIPPNEIQDVAIEPEDIALMWKLFDYASLSSEQKASPEVTPPAAFQDRHDMVNADQAYNLVPNNFVTESNTNNWPVVENRQAAAHQEREPLTDLFPDQLEGFDSAQEFTDDWSLFGRPWSVYFSADVV</sequence>
<reference evidence="6 7" key="1">
    <citation type="submission" date="2013-03" db="EMBL/GenBank/DDBJ databases">
        <title>The Genome Sequence of Capronia epimyces CBS 606.96.</title>
        <authorList>
            <consortium name="The Broad Institute Genomics Platform"/>
            <person name="Cuomo C."/>
            <person name="de Hoog S."/>
            <person name="Gorbushina A."/>
            <person name="Walker B."/>
            <person name="Young S.K."/>
            <person name="Zeng Q."/>
            <person name="Gargeya S."/>
            <person name="Fitzgerald M."/>
            <person name="Haas B."/>
            <person name="Abouelleil A."/>
            <person name="Allen A.W."/>
            <person name="Alvarado L."/>
            <person name="Arachchi H.M."/>
            <person name="Berlin A.M."/>
            <person name="Chapman S.B."/>
            <person name="Gainer-Dewar J."/>
            <person name="Goldberg J."/>
            <person name="Griggs A."/>
            <person name="Gujja S."/>
            <person name="Hansen M."/>
            <person name="Howarth C."/>
            <person name="Imamovic A."/>
            <person name="Ireland A."/>
            <person name="Larimer J."/>
            <person name="McCowan C."/>
            <person name="Murphy C."/>
            <person name="Pearson M."/>
            <person name="Poon T.W."/>
            <person name="Priest M."/>
            <person name="Roberts A."/>
            <person name="Saif S."/>
            <person name="Shea T."/>
            <person name="Sisk P."/>
            <person name="Sykes S."/>
            <person name="Wortman J."/>
            <person name="Nusbaum C."/>
            <person name="Birren B."/>
        </authorList>
    </citation>
    <scope>NUCLEOTIDE SEQUENCE [LARGE SCALE GENOMIC DNA]</scope>
    <source>
        <strain evidence="6 7">CBS 606.96</strain>
    </source>
</reference>